<dbReference type="FunFam" id="3.40.5.10:FF:000002">
    <property type="entry name" value="50S ribosomal protein L9"/>
    <property type="match status" value="1"/>
</dbReference>
<sequence>MKVILLQDVKGQGKKGEVKEVSEGYARNFLLKKGLAKEATPGNMKMQEAHKKSEEKRKQEELEEAKKVAKVMEETTITIKAKSGEGGRLFGGVSSKQIAEELKKANFKVDKRKIELPEPIRTLGYTNVPIKLHQEVTATVKVHVVEE</sequence>
<dbReference type="Pfam" id="PF01281">
    <property type="entry name" value="Ribosomal_L9_N"/>
    <property type="match status" value="1"/>
</dbReference>
<proteinExistence type="inferred from homology"/>
<dbReference type="EMBL" id="LGUG01000005">
    <property type="protein sequence ID" value="KON93178.1"/>
    <property type="molecule type" value="Genomic_DNA"/>
</dbReference>
<dbReference type="Proteomes" id="UP000182836">
    <property type="component" value="Unassembled WGS sequence"/>
</dbReference>
<reference evidence="11 13" key="1">
    <citation type="submission" date="2015-07" db="EMBL/GenBank/DDBJ databases">
        <title>Fjat-14205 dsm 2895.</title>
        <authorList>
            <person name="Liu B."/>
            <person name="Wang J."/>
            <person name="Zhu Y."/>
            <person name="Liu G."/>
            <person name="Chen Q."/>
            <person name="Chen Z."/>
            <person name="Lan J."/>
            <person name="Che J."/>
            <person name="Ge C."/>
            <person name="Shi H."/>
            <person name="Pan Z."/>
            <person name="Liu X."/>
        </authorList>
    </citation>
    <scope>NUCLEOTIDE SEQUENCE [LARGE SCALE GENOMIC DNA]</scope>
    <source>
        <strain evidence="11 13">DSM 2895</strain>
    </source>
</reference>
<evidence type="ECO:0000313" key="12">
    <source>
        <dbReference type="EMBL" id="SDK17915.1"/>
    </source>
</evidence>
<protein>
    <recommendedName>
        <fullName evidence="7 8">Large ribosomal subunit protein bL9</fullName>
    </recommendedName>
</protein>
<dbReference type="Pfam" id="PF03948">
    <property type="entry name" value="Ribosomal_L9_C"/>
    <property type="match status" value="1"/>
</dbReference>
<keyword evidence="3 8" id="KW-0699">rRNA-binding</keyword>
<dbReference type="InterPro" id="IPR036935">
    <property type="entry name" value="Ribosomal_bL9_N_sf"/>
</dbReference>
<dbReference type="SUPFAM" id="SSF55658">
    <property type="entry name" value="L9 N-domain-like"/>
    <property type="match status" value="1"/>
</dbReference>
<dbReference type="EMBL" id="FNED01000042">
    <property type="protein sequence ID" value="SDK17915.1"/>
    <property type="molecule type" value="Genomic_DNA"/>
</dbReference>
<name>A0A0D1UWD4_ANEMI</name>
<dbReference type="InterPro" id="IPR036791">
    <property type="entry name" value="Ribosomal_bL9_C_sf"/>
</dbReference>
<feature type="region of interest" description="Disordered" evidence="9">
    <location>
        <begin position="39"/>
        <end position="60"/>
    </location>
</feature>
<dbReference type="GO" id="GO:0005840">
    <property type="term" value="C:ribosome"/>
    <property type="evidence" value="ECO:0007669"/>
    <property type="project" value="UniProtKB-KW"/>
</dbReference>
<evidence type="ECO:0000256" key="2">
    <source>
        <dbReference type="ARBA" id="ARBA00010605"/>
    </source>
</evidence>
<organism evidence="11 13">
    <name type="scientific">Aneurinibacillus migulanus</name>
    <name type="common">Bacillus migulanus</name>
    <dbReference type="NCBI Taxonomy" id="47500"/>
    <lineage>
        <taxon>Bacteria</taxon>
        <taxon>Bacillati</taxon>
        <taxon>Bacillota</taxon>
        <taxon>Bacilli</taxon>
        <taxon>Bacillales</taxon>
        <taxon>Paenibacillaceae</taxon>
        <taxon>Aneurinibacillus group</taxon>
        <taxon>Aneurinibacillus</taxon>
    </lineage>
</organism>
<dbReference type="FunFam" id="3.10.430.100:FF:000002">
    <property type="entry name" value="50S ribosomal protein L9"/>
    <property type="match status" value="1"/>
</dbReference>
<dbReference type="InterPro" id="IPR020594">
    <property type="entry name" value="Ribosomal_bL9_bac/chp"/>
</dbReference>
<evidence type="ECO:0000256" key="5">
    <source>
        <dbReference type="ARBA" id="ARBA00022980"/>
    </source>
</evidence>
<feature type="domain" description="Ribosomal protein L9" evidence="10">
    <location>
        <begin position="13"/>
        <end position="40"/>
    </location>
</feature>
<reference evidence="12 14" key="2">
    <citation type="submission" date="2016-10" db="EMBL/GenBank/DDBJ databases">
        <authorList>
            <person name="de Groot N.N."/>
        </authorList>
    </citation>
    <scope>NUCLEOTIDE SEQUENCE [LARGE SCALE GENOMIC DNA]</scope>
    <source>
        <strain evidence="12 14">DSM 2895</strain>
    </source>
</reference>
<evidence type="ECO:0000256" key="9">
    <source>
        <dbReference type="SAM" id="MobiDB-lite"/>
    </source>
</evidence>
<dbReference type="PATRIC" id="fig|47500.12.peg.969"/>
<dbReference type="RefSeq" id="WP_043068417.1">
    <property type="nucleotide sequence ID" value="NZ_BJOA01000199.1"/>
</dbReference>
<dbReference type="STRING" id="47500.AF333_26320"/>
<dbReference type="NCBIfam" id="TIGR00158">
    <property type="entry name" value="L9"/>
    <property type="match status" value="1"/>
</dbReference>
<accession>A0A0D1UWD4</accession>
<keyword evidence="13" id="KW-1185">Reference proteome</keyword>
<evidence type="ECO:0000256" key="6">
    <source>
        <dbReference type="ARBA" id="ARBA00023274"/>
    </source>
</evidence>
<evidence type="ECO:0000313" key="13">
    <source>
        <dbReference type="Proteomes" id="UP000037269"/>
    </source>
</evidence>
<dbReference type="InterPro" id="IPR020070">
    <property type="entry name" value="Ribosomal_bL9_N"/>
</dbReference>
<keyword evidence="4 8" id="KW-0694">RNA-binding</keyword>
<gene>
    <name evidence="8" type="primary">rplI</name>
    <name evidence="11" type="ORF">AF333_26320</name>
    <name evidence="12" type="ORF">SAMN04487909_14223</name>
</gene>
<dbReference type="OrthoDB" id="9788336at2"/>
<dbReference type="GO" id="GO:0019843">
    <property type="term" value="F:rRNA binding"/>
    <property type="evidence" value="ECO:0007669"/>
    <property type="project" value="UniProtKB-UniRule"/>
</dbReference>
<dbReference type="InterPro" id="IPR000244">
    <property type="entry name" value="Ribosomal_bL9"/>
</dbReference>
<keyword evidence="6 8" id="KW-0687">Ribonucleoprotein</keyword>
<dbReference type="HAMAP" id="MF_00503">
    <property type="entry name" value="Ribosomal_bL9"/>
    <property type="match status" value="1"/>
</dbReference>
<evidence type="ECO:0000313" key="11">
    <source>
        <dbReference type="EMBL" id="KON93178.1"/>
    </source>
</evidence>
<comment type="similarity">
    <text evidence="2 8">Belongs to the bacterial ribosomal protein bL9 family.</text>
</comment>
<dbReference type="SUPFAM" id="SSF55653">
    <property type="entry name" value="Ribosomal protein L9 C-domain"/>
    <property type="match status" value="1"/>
</dbReference>
<evidence type="ECO:0000256" key="7">
    <source>
        <dbReference type="ARBA" id="ARBA00035292"/>
    </source>
</evidence>
<evidence type="ECO:0000256" key="3">
    <source>
        <dbReference type="ARBA" id="ARBA00022730"/>
    </source>
</evidence>
<evidence type="ECO:0000256" key="8">
    <source>
        <dbReference type="HAMAP-Rule" id="MF_00503"/>
    </source>
</evidence>
<dbReference type="PANTHER" id="PTHR21368">
    <property type="entry name" value="50S RIBOSOMAL PROTEIN L9"/>
    <property type="match status" value="1"/>
</dbReference>
<dbReference type="GO" id="GO:0003735">
    <property type="term" value="F:structural constituent of ribosome"/>
    <property type="evidence" value="ECO:0007669"/>
    <property type="project" value="InterPro"/>
</dbReference>
<dbReference type="InterPro" id="IPR009027">
    <property type="entry name" value="Ribosomal_bL9/RNase_H1_N"/>
</dbReference>
<evidence type="ECO:0000259" key="10">
    <source>
        <dbReference type="PROSITE" id="PS00651"/>
    </source>
</evidence>
<dbReference type="AlphaFoldDB" id="A0A0D1UWD4"/>
<evidence type="ECO:0000256" key="4">
    <source>
        <dbReference type="ARBA" id="ARBA00022884"/>
    </source>
</evidence>
<evidence type="ECO:0000256" key="1">
    <source>
        <dbReference type="ARBA" id="ARBA00003058"/>
    </source>
</evidence>
<dbReference type="GO" id="GO:1990904">
    <property type="term" value="C:ribonucleoprotein complex"/>
    <property type="evidence" value="ECO:0007669"/>
    <property type="project" value="UniProtKB-KW"/>
</dbReference>
<keyword evidence="5 8" id="KW-0689">Ribosomal protein</keyword>
<evidence type="ECO:0000313" key="14">
    <source>
        <dbReference type="Proteomes" id="UP000182836"/>
    </source>
</evidence>
<dbReference type="InterPro" id="IPR020069">
    <property type="entry name" value="Ribosomal_bL9_C"/>
</dbReference>
<feature type="compositionally biased region" description="Basic and acidic residues" evidence="9">
    <location>
        <begin position="47"/>
        <end position="60"/>
    </location>
</feature>
<dbReference type="GeneID" id="42308643"/>
<dbReference type="Proteomes" id="UP000037269">
    <property type="component" value="Unassembled WGS sequence"/>
</dbReference>
<dbReference type="Gene3D" id="3.10.430.100">
    <property type="entry name" value="Ribosomal protein L9, C-terminal domain"/>
    <property type="match status" value="1"/>
</dbReference>
<dbReference type="Gene3D" id="3.40.5.10">
    <property type="entry name" value="Ribosomal protein L9, N-terminal domain"/>
    <property type="match status" value="1"/>
</dbReference>
<comment type="function">
    <text evidence="1 8">Binds to the 23S rRNA.</text>
</comment>
<dbReference type="GO" id="GO:0006412">
    <property type="term" value="P:translation"/>
    <property type="evidence" value="ECO:0007669"/>
    <property type="project" value="UniProtKB-UniRule"/>
</dbReference>
<dbReference type="PROSITE" id="PS00651">
    <property type="entry name" value="RIBOSOMAL_L9"/>
    <property type="match status" value="1"/>
</dbReference>